<name>A0A818GK66_9BILA</name>
<dbReference type="SUPFAM" id="SSF63825">
    <property type="entry name" value="YWTD domain"/>
    <property type="match status" value="1"/>
</dbReference>
<protein>
    <submittedName>
        <fullName evidence="2">Uncharacterized protein</fullName>
    </submittedName>
</protein>
<sequence>MNLCRVPLNLSPSAIWARNGITVAGIGNGTSGDTLNNLSFNYSIYMTHENVLYVTDMDNSRIVLTGPNSKTAIAVIPDDSNCSSPVSGPVDVFVTENYVYVGEMTNFHVDYVKMRKYMVAAEVTESSDDVTKWFERQQNPDMGRHYTRILQNIRSSKERIMAYLNEVDIRLETLVKSLNELYDDHVIELSRRAEIRTYLDSVRRTLDTYEVTKTIDLSGYYPTYYLNFYLATWITPPYYLIATPLFKGTTTKNVRFDTQPDYRVENYNKQLYQTGSGIETPTQINYESDYVPSLSVAIRFHCAAKRGYGLIPREDVNNDNYVHRTAGNNNYQSRCLRNVNHDTKVRVNVVQDGKDCDTVYITWSDNGST</sequence>
<dbReference type="EMBL" id="CAJNYT010003123">
    <property type="protein sequence ID" value="CAF3528674.1"/>
    <property type="molecule type" value="Genomic_DNA"/>
</dbReference>
<comment type="caution">
    <text evidence="2">The sequence shown here is derived from an EMBL/GenBank/DDBJ whole genome shotgun (WGS) entry which is preliminary data.</text>
</comment>
<evidence type="ECO:0000313" key="3">
    <source>
        <dbReference type="EMBL" id="CAF3528674.1"/>
    </source>
</evidence>
<reference evidence="2" key="1">
    <citation type="submission" date="2021-02" db="EMBL/GenBank/DDBJ databases">
        <authorList>
            <person name="Nowell W R."/>
        </authorList>
    </citation>
    <scope>NUCLEOTIDE SEQUENCE</scope>
</reference>
<dbReference type="InterPro" id="IPR012340">
    <property type="entry name" value="NA-bd_OB-fold"/>
</dbReference>
<accession>A0A818GK66</accession>
<evidence type="ECO:0000313" key="2">
    <source>
        <dbReference type="EMBL" id="CAF3490614.1"/>
    </source>
</evidence>
<dbReference type="OrthoDB" id="10408478at2759"/>
<dbReference type="Proteomes" id="UP000663825">
    <property type="component" value="Unassembled WGS sequence"/>
</dbReference>
<dbReference type="AlphaFoldDB" id="A0A818GK66"/>
<evidence type="ECO:0000313" key="1">
    <source>
        <dbReference type="EMBL" id="CAF3413035.1"/>
    </source>
</evidence>
<dbReference type="EMBL" id="CAJNXB010005191">
    <property type="protein sequence ID" value="CAF3413035.1"/>
    <property type="molecule type" value="Genomic_DNA"/>
</dbReference>
<gene>
    <name evidence="3" type="ORF">GRG538_LOCUS19143</name>
    <name evidence="2" type="ORF">LUA448_LOCUS24639</name>
    <name evidence="1" type="ORF">TIS948_LOCUS28764</name>
</gene>
<dbReference type="EMBL" id="CAJNYD010003258">
    <property type="protein sequence ID" value="CAF3490614.1"/>
    <property type="molecule type" value="Genomic_DNA"/>
</dbReference>
<evidence type="ECO:0000313" key="4">
    <source>
        <dbReference type="Proteomes" id="UP000663833"/>
    </source>
</evidence>
<dbReference type="Gene3D" id="2.40.50.140">
    <property type="entry name" value="Nucleic acid-binding proteins"/>
    <property type="match status" value="1"/>
</dbReference>
<organism evidence="2 4">
    <name type="scientific">Rotaria socialis</name>
    <dbReference type="NCBI Taxonomy" id="392032"/>
    <lineage>
        <taxon>Eukaryota</taxon>
        <taxon>Metazoa</taxon>
        <taxon>Spiralia</taxon>
        <taxon>Gnathifera</taxon>
        <taxon>Rotifera</taxon>
        <taxon>Eurotatoria</taxon>
        <taxon>Bdelloidea</taxon>
        <taxon>Philodinida</taxon>
        <taxon>Philodinidae</taxon>
        <taxon>Rotaria</taxon>
    </lineage>
</organism>
<dbReference type="Proteomes" id="UP000663872">
    <property type="component" value="Unassembled WGS sequence"/>
</dbReference>
<proteinExistence type="predicted"/>
<dbReference type="Proteomes" id="UP000663833">
    <property type="component" value="Unassembled WGS sequence"/>
</dbReference>